<proteinExistence type="predicted"/>
<reference evidence="3" key="1">
    <citation type="submission" date="2017-02" db="EMBL/GenBank/DDBJ databases">
        <authorList>
            <person name="Varghese N."/>
            <person name="Submissions S."/>
        </authorList>
    </citation>
    <scope>NUCLEOTIDE SEQUENCE [LARGE SCALE GENOMIC DNA]</scope>
    <source>
        <strain evidence="3">ATCC 27094</strain>
    </source>
</reference>
<accession>A0A1T4JW96</accession>
<dbReference type="Proteomes" id="UP000190092">
    <property type="component" value="Unassembled WGS sequence"/>
</dbReference>
<evidence type="ECO:0000313" key="2">
    <source>
        <dbReference type="EMBL" id="SJZ34433.1"/>
    </source>
</evidence>
<dbReference type="Pfam" id="PF22522">
    <property type="entry name" value="DUF6998"/>
    <property type="match status" value="1"/>
</dbReference>
<gene>
    <name evidence="2" type="ORF">SAMN02745126_00526</name>
</gene>
<organism evidence="2 3">
    <name type="scientific">Enhydrobacter aerosaccus</name>
    <dbReference type="NCBI Taxonomy" id="225324"/>
    <lineage>
        <taxon>Bacteria</taxon>
        <taxon>Pseudomonadati</taxon>
        <taxon>Pseudomonadota</taxon>
        <taxon>Alphaproteobacteria</taxon>
        <taxon>Hyphomicrobiales</taxon>
        <taxon>Enhydrobacter</taxon>
    </lineage>
</organism>
<evidence type="ECO:0000259" key="1">
    <source>
        <dbReference type="Pfam" id="PF22522"/>
    </source>
</evidence>
<dbReference type="InterPro" id="IPR054267">
    <property type="entry name" value="DUF6998"/>
</dbReference>
<dbReference type="AlphaFoldDB" id="A0A1T4JW96"/>
<protein>
    <recommendedName>
        <fullName evidence="1">DUF6998 domain-containing protein</fullName>
    </recommendedName>
</protein>
<sequence>MSLSQVQIICSLAEALTWFEKELVWKVDAAELRHLTGRIGELYAAMITRGQMALDVNQRGYDVVSAEGRRITVKTITSSSHVTFRKSTLDFAHDAMILRINTSEGEASIEELFRGTVDDLRLLCRDAGSDLHYIIRKPPSEPLVFDGLAIVGSVQVGSRRVIQYENGSIAVEVDGVRAPVAKPVLREIAAELHLSLLNGNGNKLTTRQLGAMIIATAGSEHQSSRGDIDVERKCEPIPN</sequence>
<keyword evidence="3" id="KW-1185">Reference proteome</keyword>
<dbReference type="RefSeq" id="WP_178097475.1">
    <property type="nucleotide sequence ID" value="NZ_FUWJ01000001.1"/>
</dbReference>
<evidence type="ECO:0000313" key="3">
    <source>
        <dbReference type="Proteomes" id="UP000190092"/>
    </source>
</evidence>
<dbReference type="EMBL" id="FUWJ01000001">
    <property type="protein sequence ID" value="SJZ34433.1"/>
    <property type="molecule type" value="Genomic_DNA"/>
</dbReference>
<feature type="domain" description="DUF6998" evidence="1">
    <location>
        <begin position="14"/>
        <end position="118"/>
    </location>
</feature>
<name>A0A1T4JW96_9HYPH</name>